<dbReference type="FunFam" id="2.60.120.1440:FF:000001">
    <property type="entry name" value="Putative anti-sigma factor"/>
    <property type="match status" value="1"/>
</dbReference>
<protein>
    <submittedName>
        <fullName evidence="4">Sigma factor regulatory protein, FecR/PupR family</fullName>
    </submittedName>
</protein>
<dbReference type="GeneID" id="78405320"/>
<evidence type="ECO:0000259" key="2">
    <source>
        <dbReference type="Pfam" id="PF04773"/>
    </source>
</evidence>
<dbReference type="OrthoDB" id="710640at2"/>
<keyword evidence="1" id="KW-0812">Transmembrane</keyword>
<dbReference type="STRING" id="547042.BACCOPRO_03675"/>
<dbReference type="PIRSF" id="PIRSF018266">
    <property type="entry name" value="FecR"/>
    <property type="match status" value="1"/>
</dbReference>
<gene>
    <name evidence="4" type="ORF">BACCOPRO_03675</name>
</gene>
<evidence type="ECO:0000313" key="4">
    <source>
        <dbReference type="EMBL" id="EEF78150.1"/>
    </source>
</evidence>
<dbReference type="PANTHER" id="PTHR30273">
    <property type="entry name" value="PERIPLASMIC SIGNAL SENSOR AND SIGMA FACTOR ACTIVATOR FECR-RELATED"/>
    <property type="match status" value="1"/>
</dbReference>
<evidence type="ECO:0000313" key="5">
    <source>
        <dbReference type="Proteomes" id="UP000014073"/>
    </source>
</evidence>
<dbReference type="GO" id="GO:0016989">
    <property type="term" value="F:sigma factor antagonist activity"/>
    <property type="evidence" value="ECO:0007669"/>
    <property type="project" value="TreeGrafter"/>
</dbReference>
<comment type="caution">
    <text evidence="4">The sequence shown here is derived from an EMBL/GenBank/DDBJ whole genome shotgun (WGS) entry which is preliminary data.</text>
</comment>
<feature type="domain" description="Protein FecR C-terminal" evidence="3">
    <location>
        <begin position="263"/>
        <end position="331"/>
    </location>
</feature>
<accession>S0FDE1</accession>
<dbReference type="RefSeq" id="WP_008145284.1">
    <property type="nucleotide sequence ID" value="NZ_EQ973651.1"/>
</dbReference>
<keyword evidence="1" id="KW-1133">Transmembrane helix</keyword>
<dbReference type="Gene3D" id="3.55.50.30">
    <property type="match status" value="1"/>
</dbReference>
<feature type="domain" description="FecR protein" evidence="2">
    <location>
        <begin position="123"/>
        <end position="218"/>
    </location>
</feature>
<dbReference type="Proteomes" id="UP000014073">
    <property type="component" value="Unassembled WGS sequence"/>
</dbReference>
<dbReference type="Gene3D" id="2.60.120.1440">
    <property type="match status" value="1"/>
</dbReference>
<reference evidence="4 5" key="1">
    <citation type="submission" date="2008-12" db="EMBL/GenBank/DDBJ databases">
        <authorList>
            <person name="Fulton L."/>
            <person name="Clifton S."/>
            <person name="Fulton B."/>
            <person name="Xu J."/>
            <person name="Minx P."/>
            <person name="Pepin K.H."/>
            <person name="Johnson M."/>
            <person name="Bhonagiri V."/>
            <person name="Nash W.E."/>
            <person name="Mardis E.R."/>
            <person name="Wilson R.K."/>
        </authorList>
    </citation>
    <scope>NUCLEOTIDE SEQUENCE [LARGE SCALE GENOMIC DNA]</scope>
    <source>
        <strain evidence="4 5">DSM 18228</strain>
    </source>
</reference>
<keyword evidence="5" id="KW-1185">Reference proteome</keyword>
<dbReference type="PANTHER" id="PTHR30273:SF2">
    <property type="entry name" value="PROTEIN FECR"/>
    <property type="match status" value="1"/>
</dbReference>
<dbReference type="eggNOG" id="COG3712">
    <property type="taxonomic scope" value="Bacteria"/>
</dbReference>
<name>S0FDE1_9BACT</name>
<keyword evidence="1" id="KW-0472">Membrane</keyword>
<dbReference type="HOGENOM" id="CLU_050192_2_2_10"/>
<evidence type="ECO:0000259" key="3">
    <source>
        <dbReference type="Pfam" id="PF16344"/>
    </source>
</evidence>
<evidence type="ECO:0000256" key="1">
    <source>
        <dbReference type="SAM" id="Phobius"/>
    </source>
</evidence>
<dbReference type="InterPro" id="IPR032508">
    <property type="entry name" value="FecR_C"/>
</dbReference>
<sequence length="335" mass="38822">MNIIMDKEVARLLEKFRSGRITSEELQKLKSLMEITSDQELKDILMSEWDKFDHYSPLPDEKIEKLYEKMNIKEKEIRQNRISFKNYWMQIAASILFIIAGSLTVLTYMQNKTISSLAEQNVVIRSGDYGKSLVTLPDGTIVYLNAKSSLTYSQDFGRESRNVELSGEGFFEVKKDIKKQFTVKTGFMDITVLGTKFNVYAYQDKDIVEMSLVEGSVNIEMVLPPYKNINVKPNEKVTYYKKTGELKHVSTSNESETAWMKKELVFRSETLENVLNCLSRKFGVTFNVEDKSLLDDIYTGTFDDENIESIMKVLKMHYNFNYKNEDGIITIQLNE</sequence>
<dbReference type="AlphaFoldDB" id="S0FDE1"/>
<dbReference type="EMBL" id="ACBW01000228">
    <property type="protein sequence ID" value="EEF78150.1"/>
    <property type="molecule type" value="Genomic_DNA"/>
</dbReference>
<dbReference type="InterPro" id="IPR006860">
    <property type="entry name" value="FecR"/>
</dbReference>
<dbReference type="InterPro" id="IPR012373">
    <property type="entry name" value="Ferrdict_sens_TM"/>
</dbReference>
<dbReference type="Pfam" id="PF04773">
    <property type="entry name" value="FecR"/>
    <property type="match status" value="1"/>
</dbReference>
<organism evidence="4 5">
    <name type="scientific">Phocaeicola coprophilus DSM 18228 = JCM 13818</name>
    <dbReference type="NCBI Taxonomy" id="547042"/>
    <lineage>
        <taxon>Bacteria</taxon>
        <taxon>Pseudomonadati</taxon>
        <taxon>Bacteroidota</taxon>
        <taxon>Bacteroidia</taxon>
        <taxon>Bacteroidales</taxon>
        <taxon>Bacteroidaceae</taxon>
        <taxon>Phocaeicola</taxon>
    </lineage>
</organism>
<dbReference type="Pfam" id="PF16344">
    <property type="entry name" value="FecR_C"/>
    <property type="match status" value="1"/>
</dbReference>
<proteinExistence type="predicted"/>
<feature type="transmembrane region" description="Helical" evidence="1">
    <location>
        <begin position="87"/>
        <end position="109"/>
    </location>
</feature>